<evidence type="ECO:0000313" key="2">
    <source>
        <dbReference type="EMBL" id="CAI9603543.1"/>
    </source>
</evidence>
<dbReference type="EMBL" id="CATNWA010017848">
    <property type="protein sequence ID" value="CAI9603543.1"/>
    <property type="molecule type" value="Genomic_DNA"/>
</dbReference>
<dbReference type="Proteomes" id="UP001162483">
    <property type="component" value="Unassembled WGS sequence"/>
</dbReference>
<name>A0ABN9G7Q3_9NEOB</name>
<evidence type="ECO:0000313" key="3">
    <source>
        <dbReference type="Proteomes" id="UP001162483"/>
    </source>
</evidence>
<accession>A0ABN9G7Q3</accession>
<comment type="caution">
    <text evidence="2">The sequence shown here is derived from an EMBL/GenBank/DDBJ whole genome shotgun (WGS) entry which is preliminary data.</text>
</comment>
<feature type="region of interest" description="Disordered" evidence="1">
    <location>
        <begin position="1"/>
        <end position="69"/>
    </location>
</feature>
<reference evidence="2" key="1">
    <citation type="submission" date="2023-05" db="EMBL/GenBank/DDBJ databases">
        <authorList>
            <person name="Stuckert A."/>
        </authorList>
    </citation>
    <scope>NUCLEOTIDE SEQUENCE</scope>
</reference>
<organism evidence="2 3">
    <name type="scientific">Staurois parvus</name>
    <dbReference type="NCBI Taxonomy" id="386267"/>
    <lineage>
        <taxon>Eukaryota</taxon>
        <taxon>Metazoa</taxon>
        <taxon>Chordata</taxon>
        <taxon>Craniata</taxon>
        <taxon>Vertebrata</taxon>
        <taxon>Euteleostomi</taxon>
        <taxon>Amphibia</taxon>
        <taxon>Batrachia</taxon>
        <taxon>Anura</taxon>
        <taxon>Neobatrachia</taxon>
        <taxon>Ranoidea</taxon>
        <taxon>Ranidae</taxon>
        <taxon>Staurois</taxon>
    </lineage>
</organism>
<feature type="compositionally biased region" description="Basic and acidic residues" evidence="1">
    <location>
        <begin position="54"/>
        <end position="63"/>
    </location>
</feature>
<keyword evidence="3" id="KW-1185">Reference proteome</keyword>
<evidence type="ECO:0000256" key="1">
    <source>
        <dbReference type="SAM" id="MobiDB-lite"/>
    </source>
</evidence>
<protein>
    <submittedName>
        <fullName evidence="2">Uncharacterized protein</fullName>
    </submittedName>
</protein>
<proteinExistence type="predicted"/>
<sequence length="69" mass="7528">MTRAIAGHHPPCTFYSHRTGDTGPAPKTPPPHVTGHVAADLLQGMTSTATPLTRDAHRDDQRLRTQYRG</sequence>
<gene>
    <name evidence="2" type="ORF">SPARVUS_LOCUS13320853</name>
</gene>